<gene>
    <name evidence="2" type="ORF">BDV24DRAFT_170372</name>
</gene>
<dbReference type="EMBL" id="ML737316">
    <property type="protein sequence ID" value="KAE8334263.1"/>
    <property type="molecule type" value="Genomic_DNA"/>
</dbReference>
<reference evidence="2" key="1">
    <citation type="submission" date="2019-04" db="EMBL/GenBank/DDBJ databases">
        <title>Friends and foes A comparative genomics study of 23 Aspergillus species from section Flavi.</title>
        <authorList>
            <consortium name="DOE Joint Genome Institute"/>
            <person name="Kjaerbolling I."/>
            <person name="Vesth T."/>
            <person name="Frisvad J.C."/>
            <person name="Nybo J.L."/>
            <person name="Theobald S."/>
            <person name="Kildgaard S."/>
            <person name="Isbrandt T."/>
            <person name="Kuo A."/>
            <person name="Sato A."/>
            <person name="Lyhne E.K."/>
            <person name="Kogle M.E."/>
            <person name="Wiebenga A."/>
            <person name="Kun R.S."/>
            <person name="Lubbers R.J."/>
            <person name="Makela M.R."/>
            <person name="Barry K."/>
            <person name="Chovatia M."/>
            <person name="Clum A."/>
            <person name="Daum C."/>
            <person name="Haridas S."/>
            <person name="He G."/>
            <person name="LaButti K."/>
            <person name="Lipzen A."/>
            <person name="Mondo S."/>
            <person name="Riley R."/>
            <person name="Salamov A."/>
            <person name="Simmons B.A."/>
            <person name="Magnuson J.K."/>
            <person name="Henrissat B."/>
            <person name="Mortensen U.H."/>
            <person name="Larsen T.O."/>
            <person name="Devries R.P."/>
            <person name="Grigoriev I.V."/>
            <person name="Machida M."/>
            <person name="Baker S.E."/>
            <person name="Andersen M.R."/>
        </authorList>
    </citation>
    <scope>NUCLEOTIDE SEQUENCE</scope>
    <source>
        <strain evidence="2">CBS 117612</strain>
    </source>
</reference>
<feature type="region of interest" description="Disordered" evidence="1">
    <location>
        <begin position="189"/>
        <end position="210"/>
    </location>
</feature>
<dbReference type="Proteomes" id="UP000325558">
    <property type="component" value="Unassembled WGS sequence"/>
</dbReference>
<accession>A0A5N6XNH3</accession>
<organism evidence="2">
    <name type="scientific">Aspergillus arachidicola</name>
    <dbReference type="NCBI Taxonomy" id="656916"/>
    <lineage>
        <taxon>Eukaryota</taxon>
        <taxon>Fungi</taxon>
        <taxon>Dikarya</taxon>
        <taxon>Ascomycota</taxon>
        <taxon>Pezizomycotina</taxon>
        <taxon>Eurotiomycetes</taxon>
        <taxon>Eurotiomycetidae</taxon>
        <taxon>Eurotiales</taxon>
        <taxon>Aspergillaceae</taxon>
        <taxon>Aspergillus</taxon>
        <taxon>Aspergillus subgen. Circumdati</taxon>
    </lineage>
</organism>
<dbReference type="OrthoDB" id="4507402at2759"/>
<feature type="region of interest" description="Disordered" evidence="1">
    <location>
        <begin position="27"/>
        <end position="57"/>
    </location>
</feature>
<protein>
    <submittedName>
        <fullName evidence="2">Uncharacterized protein</fullName>
    </submittedName>
</protein>
<evidence type="ECO:0000256" key="1">
    <source>
        <dbReference type="SAM" id="MobiDB-lite"/>
    </source>
</evidence>
<name>A0A5N6XNH3_9EURO</name>
<proteinExistence type="predicted"/>
<feature type="compositionally biased region" description="Polar residues" evidence="1">
    <location>
        <begin position="197"/>
        <end position="210"/>
    </location>
</feature>
<sequence>MTTSTERYRDSLENDCHVSIERPEDFSMRGCASNPIPIDIEGNSAKTPSPDDTDGDTIPETPSYHSQSHICHNQADNKYLKNGIVSVASDIHKVHSVTRHVAVHEDVAGESLFSGETAAQPSKQNDCIPGSVVHATVADSSVQNTGHTTESGRPAALLSEHVSDGSNCVQNMMLPSVEQINNRTWVDADTKTDDNQRPNSITRNHPDNQTGSIKAMLTHGSTPEGHLSFLCLGVEWYSDHELRQWAPGLLNEYLYRIRLHEHPRAHKRRAVSETPLVSEERKRFRGM</sequence>
<dbReference type="AlphaFoldDB" id="A0A5N6XNH3"/>
<evidence type="ECO:0000313" key="2">
    <source>
        <dbReference type="EMBL" id="KAE8334263.1"/>
    </source>
</evidence>